<keyword evidence="4" id="KW-1185">Reference proteome</keyword>
<gene>
    <name evidence="3" type="ORF">CKO45_10580</name>
</gene>
<feature type="compositionally biased region" description="Basic and acidic residues" evidence="1">
    <location>
        <begin position="71"/>
        <end position="85"/>
    </location>
</feature>
<accession>A0ABS1CVY9</accession>
<evidence type="ECO:0008006" key="5">
    <source>
        <dbReference type="Google" id="ProtNLM"/>
    </source>
</evidence>
<evidence type="ECO:0000313" key="4">
    <source>
        <dbReference type="Proteomes" id="UP000697995"/>
    </source>
</evidence>
<dbReference type="Proteomes" id="UP000697995">
    <property type="component" value="Unassembled WGS sequence"/>
</dbReference>
<evidence type="ECO:0000313" key="3">
    <source>
        <dbReference type="EMBL" id="MBK1658677.1"/>
    </source>
</evidence>
<reference evidence="3 4" key="1">
    <citation type="journal article" date="2020" name="Microorganisms">
        <title>Osmotic Adaptation and Compatible Solute Biosynthesis of Phototrophic Bacteria as Revealed from Genome Analyses.</title>
        <authorList>
            <person name="Imhoff J.F."/>
            <person name="Rahn T."/>
            <person name="Kunzel S."/>
            <person name="Keller A."/>
            <person name="Neulinger S.C."/>
        </authorList>
    </citation>
    <scope>NUCLEOTIDE SEQUENCE [LARGE SCALE GENOMIC DNA]</scope>
    <source>
        <strain evidence="3 4">DSM 15382</strain>
    </source>
</reference>
<organism evidence="3 4">
    <name type="scientific">Paracraurococcus ruber</name>
    <dbReference type="NCBI Taxonomy" id="77675"/>
    <lineage>
        <taxon>Bacteria</taxon>
        <taxon>Pseudomonadati</taxon>
        <taxon>Pseudomonadota</taxon>
        <taxon>Alphaproteobacteria</taxon>
        <taxon>Acetobacterales</taxon>
        <taxon>Roseomonadaceae</taxon>
        <taxon>Paracraurococcus</taxon>
    </lineage>
</organism>
<protein>
    <recommendedName>
        <fullName evidence="5">Argininosuccinate lyase</fullName>
    </recommendedName>
</protein>
<feature type="signal peptide" evidence="2">
    <location>
        <begin position="1"/>
        <end position="22"/>
    </location>
</feature>
<name>A0ABS1CVY9_9PROT</name>
<evidence type="ECO:0000256" key="2">
    <source>
        <dbReference type="SAM" id="SignalP"/>
    </source>
</evidence>
<sequence>MTRGLVLLAALVAPLLTLPGCAMEPMAPGAASIGPPSPGDLLPPFGRITPRIRPPSSQRPAWLPELPPDMPRYRLPDDGHRDRLV</sequence>
<dbReference type="EMBL" id="NRSG01000062">
    <property type="protein sequence ID" value="MBK1658677.1"/>
    <property type="molecule type" value="Genomic_DNA"/>
</dbReference>
<dbReference type="RefSeq" id="WP_133219790.1">
    <property type="nucleotide sequence ID" value="NZ_NRSG01000062.1"/>
</dbReference>
<keyword evidence="2" id="KW-0732">Signal</keyword>
<proteinExistence type="predicted"/>
<feature type="chain" id="PRO_5045047865" description="Argininosuccinate lyase" evidence="2">
    <location>
        <begin position="23"/>
        <end position="85"/>
    </location>
</feature>
<comment type="caution">
    <text evidence="3">The sequence shown here is derived from an EMBL/GenBank/DDBJ whole genome shotgun (WGS) entry which is preliminary data.</text>
</comment>
<feature type="region of interest" description="Disordered" evidence="1">
    <location>
        <begin position="26"/>
        <end position="85"/>
    </location>
</feature>
<evidence type="ECO:0000256" key="1">
    <source>
        <dbReference type="SAM" id="MobiDB-lite"/>
    </source>
</evidence>